<evidence type="ECO:0000256" key="4">
    <source>
        <dbReference type="SAM" id="MobiDB-lite"/>
    </source>
</evidence>
<feature type="chain" id="PRO_5020854204" evidence="6">
    <location>
        <begin position="22"/>
        <end position="453"/>
    </location>
</feature>
<dbReference type="PROSITE" id="PS51762">
    <property type="entry name" value="GH16_2"/>
    <property type="match status" value="1"/>
</dbReference>
<dbReference type="Gene3D" id="2.60.120.200">
    <property type="match status" value="1"/>
</dbReference>
<dbReference type="GO" id="GO:0009277">
    <property type="term" value="C:fungal-type cell wall"/>
    <property type="evidence" value="ECO:0007669"/>
    <property type="project" value="TreeGrafter"/>
</dbReference>
<feature type="compositionally biased region" description="Polar residues" evidence="4">
    <location>
        <begin position="358"/>
        <end position="373"/>
    </location>
</feature>
<dbReference type="GO" id="GO:0004553">
    <property type="term" value="F:hydrolase activity, hydrolyzing O-glycosyl compounds"/>
    <property type="evidence" value="ECO:0007669"/>
    <property type="project" value="InterPro"/>
</dbReference>
<dbReference type="InterPro" id="IPR000757">
    <property type="entry name" value="Beta-glucanase-like"/>
</dbReference>
<gene>
    <name evidence="8" type="primary">MPUL0A10220</name>
    <name evidence="8" type="ORF">METSCH_A10220</name>
</gene>
<sequence length="453" mass="49618">MVSKVVAVCVALISLTAKVQAETWTEIPCNTTSQCPEDNPCCSQYGMCGTGWYCLGGCDPRSSYNLTACMPQPRMSSFTDPLSDASKILNVEQYLGNASEANWVYTGHVDSKDEATLLQMPKDSTGSVISSTKYLWYGRVGASLKSSRDKGVITAFIMFSDVQDEIDLEFTGSDLSFPQTNFYSKGALNYTNTGRFEVTNTFENWHYYEMDWQEDQIRWFVDGKIVRTLERASTWSDKSKKFEFPSTPSRIQFSIWPAQAALGGLTDWAGGSIDWESDDIKNVGYYYAYVKNVSVQAYALPSLIDQRMTNISGDHAFLYESADGNEDNVYLTKAKTWLGSSDASGLNPDNEDKKPSASVVQPKSSNSTIISTPEKTKAPKAQSTSTDSVSVAPSSTLEVYSGGFVQNLNSSSPPSTSSSMPPASGARSQNQDVLWSVSIAVCAIVGGLFYTIY</sequence>
<keyword evidence="9" id="KW-1185">Reference proteome</keyword>
<dbReference type="CDD" id="cd06923">
    <property type="entry name" value="ChtBD1_GH16"/>
    <property type="match status" value="1"/>
</dbReference>
<keyword evidence="3" id="KW-0326">Glycosidase</keyword>
<accession>A0A4V1ADP0</accession>
<feature type="compositionally biased region" description="Low complexity" evidence="4">
    <location>
        <begin position="410"/>
        <end position="424"/>
    </location>
</feature>
<dbReference type="PANTHER" id="PTHR10963:SF22">
    <property type="entry name" value="GLYCOSIDASE CRH2-RELATED"/>
    <property type="match status" value="1"/>
</dbReference>
<evidence type="ECO:0000313" key="8">
    <source>
        <dbReference type="EMBL" id="QBM86383.1"/>
    </source>
</evidence>
<evidence type="ECO:0000256" key="1">
    <source>
        <dbReference type="ARBA" id="ARBA00022729"/>
    </source>
</evidence>
<feature type="region of interest" description="Disordered" evidence="4">
    <location>
        <begin position="341"/>
        <end position="389"/>
    </location>
</feature>
<dbReference type="GO" id="GO:0016757">
    <property type="term" value="F:glycosyltransferase activity"/>
    <property type="evidence" value="ECO:0007669"/>
    <property type="project" value="TreeGrafter"/>
</dbReference>
<keyword evidence="1 6" id="KW-0732">Signal</keyword>
<dbReference type="PANTHER" id="PTHR10963">
    <property type="entry name" value="GLYCOSYL HYDROLASE-RELATED"/>
    <property type="match status" value="1"/>
</dbReference>
<keyword evidence="5" id="KW-0812">Transmembrane</keyword>
<keyword evidence="5" id="KW-0472">Membrane</keyword>
<evidence type="ECO:0000313" key="9">
    <source>
        <dbReference type="Proteomes" id="UP000292447"/>
    </source>
</evidence>
<dbReference type="InterPro" id="IPR013320">
    <property type="entry name" value="ConA-like_dom_sf"/>
</dbReference>
<proteinExistence type="predicted"/>
<evidence type="ECO:0000259" key="7">
    <source>
        <dbReference type="PROSITE" id="PS51762"/>
    </source>
</evidence>
<keyword evidence="2" id="KW-0378">Hydrolase</keyword>
<dbReference type="EMBL" id="CP034456">
    <property type="protein sequence ID" value="QBM86383.1"/>
    <property type="molecule type" value="Genomic_DNA"/>
</dbReference>
<dbReference type="InterPro" id="IPR050546">
    <property type="entry name" value="Glycosyl_Hydrlase_16"/>
</dbReference>
<feature type="signal peptide" evidence="6">
    <location>
        <begin position="1"/>
        <end position="21"/>
    </location>
</feature>
<evidence type="ECO:0000256" key="3">
    <source>
        <dbReference type="ARBA" id="ARBA00023295"/>
    </source>
</evidence>
<keyword evidence="5" id="KW-1133">Transmembrane helix</keyword>
<reference evidence="9" key="1">
    <citation type="submission" date="2019-03" db="EMBL/GenBank/DDBJ databases">
        <title>Snf2 controls pulcherriminic acid biosynthesis and connects pigmentation and antifungal activity of the yeast Metschnikowia pulcherrima.</title>
        <authorList>
            <person name="Gore-Lloyd D."/>
            <person name="Sumann I."/>
            <person name="Brachmann A.O."/>
            <person name="Schneeberger K."/>
            <person name="Ortiz-Merino R.A."/>
            <person name="Moreno-Beltran M."/>
            <person name="Schlaefli M."/>
            <person name="Kirner P."/>
            <person name="Santos Kron A."/>
            <person name="Wolfe K.H."/>
            <person name="Piel J."/>
            <person name="Ahrens C.H."/>
            <person name="Henk D."/>
            <person name="Freimoser F.M."/>
        </authorList>
    </citation>
    <scope>NUCLEOTIDE SEQUENCE [LARGE SCALE GENOMIC DNA]</scope>
    <source>
        <strain evidence="9">APC 1.2</strain>
    </source>
</reference>
<protein>
    <submittedName>
        <fullName evidence="8">Beta-glucanase, GH16 family</fullName>
    </submittedName>
</protein>
<feature type="domain" description="GH16" evidence="7">
    <location>
        <begin position="65"/>
        <end position="298"/>
    </location>
</feature>
<dbReference type="AlphaFoldDB" id="A0A4V1ADP0"/>
<dbReference type="GO" id="GO:0031505">
    <property type="term" value="P:fungal-type cell wall organization"/>
    <property type="evidence" value="ECO:0007669"/>
    <property type="project" value="TreeGrafter"/>
</dbReference>
<feature type="transmembrane region" description="Helical" evidence="5">
    <location>
        <begin position="433"/>
        <end position="452"/>
    </location>
</feature>
<dbReference type="Proteomes" id="UP000292447">
    <property type="component" value="Chromosome I"/>
</dbReference>
<dbReference type="Pfam" id="PF00722">
    <property type="entry name" value="Glyco_hydro_16"/>
    <property type="match status" value="1"/>
</dbReference>
<name>A0A4V1ADP0_9ASCO</name>
<dbReference type="GO" id="GO:0005975">
    <property type="term" value="P:carbohydrate metabolic process"/>
    <property type="evidence" value="ECO:0007669"/>
    <property type="project" value="InterPro"/>
</dbReference>
<feature type="region of interest" description="Disordered" evidence="4">
    <location>
        <begin position="408"/>
        <end position="427"/>
    </location>
</feature>
<dbReference type="SUPFAM" id="SSF49899">
    <property type="entry name" value="Concanavalin A-like lectins/glucanases"/>
    <property type="match status" value="1"/>
</dbReference>
<evidence type="ECO:0000256" key="2">
    <source>
        <dbReference type="ARBA" id="ARBA00022801"/>
    </source>
</evidence>
<evidence type="ECO:0000256" key="6">
    <source>
        <dbReference type="SAM" id="SignalP"/>
    </source>
</evidence>
<organism evidence="8 9">
    <name type="scientific">Metschnikowia aff. pulcherrima</name>
    <dbReference type="NCBI Taxonomy" id="2163413"/>
    <lineage>
        <taxon>Eukaryota</taxon>
        <taxon>Fungi</taxon>
        <taxon>Dikarya</taxon>
        <taxon>Ascomycota</taxon>
        <taxon>Saccharomycotina</taxon>
        <taxon>Pichiomycetes</taxon>
        <taxon>Metschnikowiaceae</taxon>
        <taxon>Metschnikowia</taxon>
    </lineage>
</organism>
<evidence type="ECO:0000256" key="5">
    <source>
        <dbReference type="SAM" id="Phobius"/>
    </source>
</evidence>
<dbReference type="STRING" id="2163413.A0A4V1ADP0"/>